<keyword evidence="1" id="KW-0732">Signal</keyword>
<dbReference type="KEGG" id="dee:HQN60_00175"/>
<feature type="signal peptide" evidence="1">
    <location>
        <begin position="1"/>
        <end position="24"/>
    </location>
</feature>
<dbReference type="InterPro" id="IPR011969">
    <property type="entry name" value="Clan_AA_Asp_peptidase_C"/>
</dbReference>
<organism evidence="2 3">
    <name type="scientific">Deefgea piscis</name>
    <dbReference type="NCBI Taxonomy" id="2739061"/>
    <lineage>
        <taxon>Bacteria</taxon>
        <taxon>Pseudomonadati</taxon>
        <taxon>Pseudomonadota</taxon>
        <taxon>Betaproteobacteria</taxon>
        <taxon>Neisseriales</taxon>
        <taxon>Chitinibacteraceae</taxon>
        <taxon>Deefgea</taxon>
    </lineage>
</organism>
<dbReference type="Proteomes" id="UP000504844">
    <property type="component" value="Chromosome"/>
</dbReference>
<keyword evidence="3" id="KW-1185">Reference proteome</keyword>
<evidence type="ECO:0000313" key="2">
    <source>
        <dbReference type="EMBL" id="QKJ65281.1"/>
    </source>
</evidence>
<dbReference type="CDD" id="cd05483">
    <property type="entry name" value="retropepsin_like_bacteria"/>
    <property type="match status" value="1"/>
</dbReference>
<proteinExistence type="predicted"/>
<name>A0A6M8SKX0_9NEIS</name>
<reference evidence="2 3" key="1">
    <citation type="submission" date="2020-05" db="EMBL/GenBank/DDBJ databases">
        <title>Complete genome sequence of Deefgea sp. D17.</title>
        <authorList>
            <person name="Bae J.-W."/>
            <person name="Han J.E."/>
        </authorList>
    </citation>
    <scope>NUCLEOTIDE SEQUENCE [LARGE SCALE GENOMIC DNA]</scope>
    <source>
        <strain evidence="2 3">D17</strain>
    </source>
</reference>
<dbReference type="InterPro" id="IPR001969">
    <property type="entry name" value="Aspartic_peptidase_AS"/>
</dbReference>
<evidence type="ECO:0000313" key="3">
    <source>
        <dbReference type="Proteomes" id="UP000504844"/>
    </source>
</evidence>
<dbReference type="PROSITE" id="PS00141">
    <property type="entry name" value="ASP_PROTEASE"/>
    <property type="match status" value="1"/>
</dbReference>
<dbReference type="Pfam" id="PF13975">
    <property type="entry name" value="gag-asp_proteas"/>
    <property type="match status" value="1"/>
</dbReference>
<dbReference type="NCBIfam" id="TIGR02281">
    <property type="entry name" value="clan_AA_DTGA"/>
    <property type="match status" value="1"/>
</dbReference>
<dbReference type="GO" id="GO:0006508">
    <property type="term" value="P:proteolysis"/>
    <property type="evidence" value="ECO:0007669"/>
    <property type="project" value="UniProtKB-KW"/>
</dbReference>
<dbReference type="AlphaFoldDB" id="A0A6M8SKX0"/>
<dbReference type="Gene3D" id="2.40.70.10">
    <property type="entry name" value="Acid Proteases"/>
    <property type="match status" value="1"/>
</dbReference>
<dbReference type="InterPro" id="IPR034122">
    <property type="entry name" value="Retropepsin-like_bacterial"/>
</dbReference>
<dbReference type="InterPro" id="IPR021109">
    <property type="entry name" value="Peptidase_aspartic_dom_sf"/>
</dbReference>
<keyword evidence="2" id="KW-0645">Protease</keyword>
<dbReference type="RefSeq" id="WP_173531791.1">
    <property type="nucleotide sequence ID" value="NZ_CP054143.1"/>
</dbReference>
<feature type="chain" id="PRO_5027053895" evidence="1">
    <location>
        <begin position="25"/>
        <end position="219"/>
    </location>
</feature>
<protein>
    <submittedName>
        <fullName evidence="2">Clan AA aspartic protease</fullName>
    </submittedName>
</protein>
<dbReference type="GO" id="GO:0004190">
    <property type="term" value="F:aspartic-type endopeptidase activity"/>
    <property type="evidence" value="ECO:0007669"/>
    <property type="project" value="InterPro"/>
</dbReference>
<evidence type="ECO:0000256" key="1">
    <source>
        <dbReference type="SAM" id="SignalP"/>
    </source>
</evidence>
<sequence>MLPIRPLTALCAGLLLALTTLAMADEMTLLATMGSKAIFQLNGQKKTLQIGQTVGGIKVISIAADSAVIEASNGRQRRLGLGEGYVISAATPTDGDSSVVLSPSQGGHYLTEVGINGQTQTGVIDTGATHLSMSANVANQLKLNYQNGQPMRSHTANGVIRSWLIVLPKARIGNVTLYNLDLVVRDSNDTSPILIGMSTLNRFQMKREQELMILSKKAY</sequence>
<gene>
    <name evidence="2" type="ORF">HQN60_00175</name>
</gene>
<accession>A0A6M8SKX0</accession>
<dbReference type="EMBL" id="CP054143">
    <property type="protein sequence ID" value="QKJ65281.1"/>
    <property type="molecule type" value="Genomic_DNA"/>
</dbReference>
<dbReference type="SUPFAM" id="SSF50630">
    <property type="entry name" value="Acid proteases"/>
    <property type="match status" value="1"/>
</dbReference>
<keyword evidence="2" id="KW-0378">Hydrolase</keyword>